<organism evidence="11 12">
    <name type="scientific">Solimicrobium silvestre</name>
    <dbReference type="NCBI Taxonomy" id="2099400"/>
    <lineage>
        <taxon>Bacteria</taxon>
        <taxon>Pseudomonadati</taxon>
        <taxon>Pseudomonadota</taxon>
        <taxon>Betaproteobacteria</taxon>
        <taxon>Burkholderiales</taxon>
        <taxon>Oxalobacteraceae</taxon>
        <taxon>Solimicrobium</taxon>
    </lineage>
</organism>
<protein>
    <recommendedName>
        <fullName evidence="9 10">Ferrochelatase</fullName>
        <ecNumber evidence="9 10">4.98.1.1</ecNumber>
    </recommendedName>
    <alternativeName>
        <fullName evidence="9">Heme synthase</fullName>
    </alternativeName>
    <alternativeName>
        <fullName evidence="9">Protoheme ferro-lyase</fullName>
    </alternativeName>
</protein>
<evidence type="ECO:0000256" key="1">
    <source>
        <dbReference type="ARBA" id="ARBA00007718"/>
    </source>
</evidence>
<comment type="similarity">
    <text evidence="1 9 10">Belongs to the ferrochelatase family.</text>
</comment>
<feature type="binding site" evidence="9">
    <location>
        <position position="289"/>
    </location>
    <ligand>
        <name>Fe(2+)</name>
        <dbReference type="ChEBI" id="CHEBI:29033"/>
    </ligand>
</feature>
<dbReference type="InterPro" id="IPR033644">
    <property type="entry name" value="Ferrochelatase_C"/>
</dbReference>
<keyword evidence="5 9" id="KW-0350">Heme biosynthesis</keyword>
<dbReference type="SUPFAM" id="SSF53800">
    <property type="entry name" value="Chelatase"/>
    <property type="match status" value="1"/>
</dbReference>
<keyword evidence="12" id="KW-1185">Reference proteome</keyword>
<dbReference type="NCBIfam" id="TIGR00109">
    <property type="entry name" value="hemH"/>
    <property type="match status" value="1"/>
</dbReference>
<dbReference type="CDD" id="cd03411">
    <property type="entry name" value="Ferrochelatase_N"/>
    <property type="match status" value="1"/>
</dbReference>
<comment type="catalytic activity">
    <reaction evidence="8">
        <text>Fe-coproporphyrin III + 2 H(+) = coproporphyrin III + Fe(2+)</text>
        <dbReference type="Rhea" id="RHEA:49572"/>
        <dbReference type="ChEBI" id="CHEBI:15378"/>
        <dbReference type="ChEBI" id="CHEBI:29033"/>
        <dbReference type="ChEBI" id="CHEBI:68438"/>
        <dbReference type="ChEBI" id="CHEBI:131725"/>
        <dbReference type="EC" id="4.99.1.9"/>
    </reaction>
    <physiologicalReaction direction="right-to-left" evidence="8">
        <dbReference type="Rhea" id="RHEA:49574"/>
    </physiologicalReaction>
</comment>
<evidence type="ECO:0000256" key="2">
    <source>
        <dbReference type="ARBA" id="ARBA00022490"/>
    </source>
</evidence>
<comment type="pathway">
    <text evidence="9 10">Porphyrin-containing compound metabolism; protoheme biosynthesis; protoheme from protoporphyrin-IX: step 1/1.</text>
</comment>
<evidence type="ECO:0000256" key="3">
    <source>
        <dbReference type="ARBA" id="ARBA00022723"/>
    </source>
</evidence>
<dbReference type="Proteomes" id="UP000237839">
    <property type="component" value="Unassembled WGS sequence"/>
</dbReference>
<dbReference type="Pfam" id="PF00762">
    <property type="entry name" value="Ferrochelatase"/>
    <property type="match status" value="1"/>
</dbReference>
<dbReference type="AlphaFoldDB" id="A0A2S9GTP8"/>
<dbReference type="OrthoDB" id="9809741at2"/>
<dbReference type="RefSeq" id="WP_105533920.1">
    <property type="nucleotide sequence ID" value="NZ_PUGF01000029.1"/>
</dbReference>
<dbReference type="EMBL" id="PUGF01000029">
    <property type="protein sequence ID" value="PRC91094.1"/>
    <property type="molecule type" value="Genomic_DNA"/>
</dbReference>
<dbReference type="PANTHER" id="PTHR11108">
    <property type="entry name" value="FERROCHELATASE"/>
    <property type="match status" value="1"/>
</dbReference>
<evidence type="ECO:0000313" key="12">
    <source>
        <dbReference type="Proteomes" id="UP000237839"/>
    </source>
</evidence>
<sequence>MSKNSSSFQHGKASKTAVVLVNLGTPEAPTAKALRPYLKEFLSDTRVVEIPRLIWWFILNCIILPFRSKQSAAKYAAIWTAEGSPLKVHTLKQATLLRGYLGERGHQVDVVAAMRYGQPAVSDVLNQLQKNGCERVLILPAYPQYSGTTTASIFDAVSTHYKKIRNIPELRFIKHYHDHDGYILALKNSIFKHWEQNKRAGHLVMSFHGVPKRTLLLGDPYHCECHKTARLLAQSLGLKEDEYSVTFQSRFGKAEWLQPYTLPSIEALAKSGTRRVDVICPGFTSDCLETLEEINIEVRAAFMLAGGKEFHYIPCLNEDALWLRALAEITEPHLHAWPTSFEALRDVQQQAAASVVWAKKIGATQ</sequence>
<keyword evidence="4 9" id="KW-0408">Iron</keyword>
<evidence type="ECO:0000313" key="11">
    <source>
        <dbReference type="EMBL" id="PRC91094.1"/>
    </source>
</evidence>
<comment type="function">
    <text evidence="9 10">Catalyzes the ferrous insertion into protoporphyrin IX.</text>
</comment>
<reference evidence="11 12" key="1">
    <citation type="submission" date="2018-02" db="EMBL/GenBank/DDBJ databases">
        <title>Solimicrobium silvestre gen. nov., sp. nov., isolated from alpine forest soil.</title>
        <authorList>
            <person name="Margesin R."/>
            <person name="Albuquerque L."/>
            <person name="Zhang D.-C."/>
            <person name="Froufe H.J.C."/>
            <person name="Severino R."/>
            <person name="Roxo I."/>
            <person name="Egas C."/>
            <person name="Da Costa M.S."/>
        </authorList>
    </citation>
    <scope>NUCLEOTIDE SEQUENCE [LARGE SCALE GENOMIC DNA]</scope>
    <source>
        <strain evidence="11 12">S20-91</strain>
    </source>
</reference>
<comment type="subcellular location">
    <subcellularLocation>
        <location evidence="9 10">Cytoplasm</location>
    </subcellularLocation>
</comment>
<dbReference type="InterPro" id="IPR001015">
    <property type="entry name" value="Ferrochelatase"/>
</dbReference>
<dbReference type="HAMAP" id="MF_00323">
    <property type="entry name" value="Ferrochelatase"/>
    <property type="match status" value="1"/>
</dbReference>
<dbReference type="CDD" id="cd00419">
    <property type="entry name" value="Ferrochelatase_C"/>
    <property type="match status" value="1"/>
</dbReference>
<evidence type="ECO:0000256" key="7">
    <source>
        <dbReference type="ARBA" id="ARBA00023244"/>
    </source>
</evidence>
<dbReference type="GO" id="GO:0004325">
    <property type="term" value="F:ferrochelatase activity"/>
    <property type="evidence" value="ECO:0007669"/>
    <property type="project" value="UniProtKB-UniRule"/>
</dbReference>
<dbReference type="PROSITE" id="PS00534">
    <property type="entry name" value="FERROCHELATASE"/>
    <property type="match status" value="1"/>
</dbReference>
<proteinExistence type="inferred from homology"/>
<comment type="catalytic activity">
    <reaction evidence="9 10">
        <text>heme b + 2 H(+) = protoporphyrin IX + Fe(2+)</text>
        <dbReference type="Rhea" id="RHEA:22584"/>
        <dbReference type="ChEBI" id="CHEBI:15378"/>
        <dbReference type="ChEBI" id="CHEBI:29033"/>
        <dbReference type="ChEBI" id="CHEBI:57306"/>
        <dbReference type="ChEBI" id="CHEBI:60344"/>
        <dbReference type="EC" id="4.98.1.1"/>
    </reaction>
</comment>
<evidence type="ECO:0000256" key="10">
    <source>
        <dbReference type="RuleBase" id="RU000607"/>
    </source>
</evidence>
<keyword evidence="6 9" id="KW-0456">Lyase</keyword>
<keyword evidence="2 9" id="KW-0963">Cytoplasm</keyword>
<name>A0A2S9GTP8_9BURK</name>
<feature type="binding site" evidence="9">
    <location>
        <position position="208"/>
    </location>
    <ligand>
        <name>Fe(2+)</name>
        <dbReference type="ChEBI" id="CHEBI:29033"/>
    </ligand>
</feature>
<keyword evidence="3 9" id="KW-0479">Metal-binding</keyword>
<keyword evidence="7 9" id="KW-0627">Porphyrin biosynthesis</keyword>
<dbReference type="GO" id="GO:0046872">
    <property type="term" value="F:metal ion binding"/>
    <property type="evidence" value="ECO:0007669"/>
    <property type="project" value="UniProtKB-KW"/>
</dbReference>
<dbReference type="FunFam" id="3.40.50.1400:FF:000002">
    <property type="entry name" value="Ferrochelatase"/>
    <property type="match status" value="1"/>
</dbReference>
<evidence type="ECO:0000256" key="8">
    <source>
        <dbReference type="ARBA" id="ARBA00024536"/>
    </source>
</evidence>
<dbReference type="Gene3D" id="3.40.50.1400">
    <property type="match status" value="2"/>
</dbReference>
<dbReference type="EC" id="4.98.1.1" evidence="9 10"/>
<dbReference type="GO" id="GO:0005737">
    <property type="term" value="C:cytoplasm"/>
    <property type="evidence" value="ECO:0007669"/>
    <property type="project" value="UniProtKB-SubCell"/>
</dbReference>
<evidence type="ECO:0000256" key="9">
    <source>
        <dbReference type="HAMAP-Rule" id="MF_00323"/>
    </source>
</evidence>
<evidence type="ECO:0000256" key="5">
    <source>
        <dbReference type="ARBA" id="ARBA00023133"/>
    </source>
</evidence>
<evidence type="ECO:0000256" key="6">
    <source>
        <dbReference type="ARBA" id="ARBA00023239"/>
    </source>
</evidence>
<gene>
    <name evidence="9" type="primary">hemH</name>
    <name evidence="11" type="ORF">S2091_4190</name>
</gene>
<dbReference type="GO" id="GO:0006783">
    <property type="term" value="P:heme biosynthetic process"/>
    <property type="evidence" value="ECO:0007669"/>
    <property type="project" value="UniProtKB-UniRule"/>
</dbReference>
<dbReference type="PANTHER" id="PTHR11108:SF1">
    <property type="entry name" value="FERROCHELATASE, MITOCHONDRIAL"/>
    <property type="match status" value="1"/>
</dbReference>
<dbReference type="InterPro" id="IPR019772">
    <property type="entry name" value="Ferrochelatase_AS"/>
</dbReference>
<dbReference type="UniPathway" id="UPA00252">
    <property type="reaction ID" value="UER00325"/>
</dbReference>
<dbReference type="InterPro" id="IPR033659">
    <property type="entry name" value="Ferrochelatase_N"/>
</dbReference>
<evidence type="ECO:0000256" key="4">
    <source>
        <dbReference type="ARBA" id="ARBA00023004"/>
    </source>
</evidence>
<comment type="caution">
    <text evidence="11">The sequence shown here is derived from an EMBL/GenBank/DDBJ whole genome shotgun (WGS) entry which is preliminary data.</text>
</comment>
<accession>A0A2S9GTP8</accession>